<feature type="compositionally biased region" description="Low complexity" evidence="1">
    <location>
        <begin position="3340"/>
        <end position="3352"/>
    </location>
</feature>
<feature type="compositionally biased region" description="Polar residues" evidence="1">
    <location>
        <begin position="3627"/>
        <end position="3638"/>
    </location>
</feature>
<feature type="region of interest" description="Disordered" evidence="1">
    <location>
        <begin position="1209"/>
        <end position="1337"/>
    </location>
</feature>
<feature type="compositionally biased region" description="Acidic residues" evidence="1">
    <location>
        <begin position="1644"/>
        <end position="1654"/>
    </location>
</feature>
<proteinExistence type="predicted"/>
<keyword evidence="3" id="KW-1185">Reference proteome</keyword>
<feature type="compositionally biased region" description="Basic and acidic residues" evidence="1">
    <location>
        <begin position="1093"/>
        <end position="1106"/>
    </location>
</feature>
<evidence type="ECO:0000313" key="3">
    <source>
        <dbReference type="Proteomes" id="UP000789390"/>
    </source>
</evidence>
<feature type="region of interest" description="Disordered" evidence="1">
    <location>
        <begin position="3239"/>
        <end position="3274"/>
    </location>
</feature>
<feature type="compositionally biased region" description="Polar residues" evidence="1">
    <location>
        <begin position="1624"/>
        <end position="1641"/>
    </location>
</feature>
<dbReference type="PANTHER" id="PTHR14918">
    <property type="entry name" value="KICSTOR COMPLEX PROTEIN SZT2"/>
    <property type="match status" value="1"/>
</dbReference>
<comment type="caution">
    <text evidence="2">The sequence shown here is derived from an EMBL/GenBank/DDBJ whole genome shotgun (WGS) entry which is preliminary data.</text>
</comment>
<feature type="compositionally biased region" description="Polar residues" evidence="1">
    <location>
        <begin position="1248"/>
        <end position="1273"/>
    </location>
</feature>
<feature type="compositionally biased region" description="Polar residues" evidence="1">
    <location>
        <begin position="1110"/>
        <end position="1126"/>
    </location>
</feature>
<organism evidence="2 3">
    <name type="scientific">Daphnia galeata</name>
    <dbReference type="NCBI Taxonomy" id="27404"/>
    <lineage>
        <taxon>Eukaryota</taxon>
        <taxon>Metazoa</taxon>
        <taxon>Ecdysozoa</taxon>
        <taxon>Arthropoda</taxon>
        <taxon>Crustacea</taxon>
        <taxon>Branchiopoda</taxon>
        <taxon>Diplostraca</taxon>
        <taxon>Cladocera</taxon>
        <taxon>Anomopoda</taxon>
        <taxon>Daphniidae</taxon>
        <taxon>Daphnia</taxon>
    </lineage>
</organism>
<accession>A0A8J2RB20</accession>
<feature type="compositionally biased region" description="Polar residues" evidence="1">
    <location>
        <begin position="2701"/>
        <end position="2715"/>
    </location>
</feature>
<feature type="region of interest" description="Disordered" evidence="1">
    <location>
        <begin position="2346"/>
        <end position="2368"/>
    </location>
</feature>
<reference evidence="2" key="1">
    <citation type="submission" date="2021-11" db="EMBL/GenBank/DDBJ databases">
        <authorList>
            <person name="Schell T."/>
        </authorList>
    </citation>
    <scope>NUCLEOTIDE SEQUENCE</scope>
    <source>
        <strain evidence="2">M5</strain>
    </source>
</reference>
<evidence type="ECO:0008006" key="4">
    <source>
        <dbReference type="Google" id="ProtNLM"/>
    </source>
</evidence>
<dbReference type="EMBL" id="CAKKLH010000016">
    <property type="protein sequence ID" value="CAH0099290.1"/>
    <property type="molecule type" value="Genomic_DNA"/>
</dbReference>
<feature type="region of interest" description="Disordered" evidence="1">
    <location>
        <begin position="2689"/>
        <end position="2753"/>
    </location>
</feature>
<evidence type="ECO:0000313" key="2">
    <source>
        <dbReference type="EMBL" id="CAH0099290.1"/>
    </source>
</evidence>
<gene>
    <name evidence="2" type="ORF">DGAL_LOCUS1416</name>
</gene>
<dbReference type="Proteomes" id="UP000789390">
    <property type="component" value="Unassembled WGS sequence"/>
</dbReference>
<feature type="region of interest" description="Disordered" evidence="1">
    <location>
        <begin position="3627"/>
        <end position="3668"/>
    </location>
</feature>
<protein>
    <recommendedName>
        <fullName evidence="4">Protein SZT2</fullName>
    </recommendedName>
</protein>
<feature type="region of interest" description="Disordered" evidence="1">
    <location>
        <begin position="2042"/>
        <end position="2098"/>
    </location>
</feature>
<feature type="region of interest" description="Disordered" evidence="1">
    <location>
        <begin position="3308"/>
        <end position="3352"/>
    </location>
</feature>
<feature type="region of interest" description="Disordered" evidence="1">
    <location>
        <begin position="1093"/>
        <end position="1132"/>
    </location>
</feature>
<dbReference type="OrthoDB" id="43547at2759"/>
<dbReference type="PANTHER" id="PTHR14918:SF3">
    <property type="entry name" value="KICSTOR COMPLEX PROTEIN SZT2"/>
    <property type="match status" value="1"/>
</dbReference>
<feature type="compositionally biased region" description="Basic and acidic residues" evidence="1">
    <location>
        <begin position="1232"/>
        <end position="1243"/>
    </location>
</feature>
<name>A0A8J2RB20_9CRUS</name>
<feature type="region of interest" description="Disordered" evidence="1">
    <location>
        <begin position="1624"/>
        <end position="1654"/>
    </location>
</feature>
<sequence>MGSENEETMELQAEHLFLLMKKDYRISRNARAEWYFNHLNHTVQIPKADKVENLKGEIEIVSAIPQETPIEWDWDTSHLYQYVISPSTVVTFLSHTYRLALCLDLSPSAATVDCVGGFTLLDEILTSFKNCVQGLARPFTVPGSQLLFCPKIYVTVIAHTPFLVSKGQQVLVAGWLLQQDNVNAFVDLVQFKLSSIEVRLSCWTNFVEEQRDAQLADVERIVGGLFESLSDKTTNSTCSTISMATPEISFISILRYGMLALELLPEKSSAGIIIFTDGVFGTTDAGWSEALLSQLRHNTIACSFVQAGSRTCHPASSEGFLPNNDLMEFVASTTFGTCLSSAPHVDNDFDYQMNVYHKHFLTWGFEKYLLRPAQTDTKSWSLSNRCFEASAIHRVKKKVSEYQVNCSLHSVLSCRLREGFTIKEVHLDDDVVEVHLALPWRPAIEVEYLIRGQWPITQGTVRCAISVQGPYDFLHDVTCRKIQSLCSRYRQLVVQSYWALVKNLSETDQLLVHLHSFSSNPAFYTVPEAVKNGVPLFYLPPNESSLVNASSDFAYPQFDAFWRPICVLDIGYWQRWLHCHRIGILFQHDRPLPKHLHLPSTSGRYHSIQCRQAATALNAALRDFTSFVLLENHSYIGLVCTDSEKPVSFYLVRLTHKPPCVLIRIAFLGGTTGSIRQKVVADLKKVIQSLNFPQRSLPQDSFKSVAAIPCCKVLQKPAEKILLRYEKMPVDFFQIVPNDPFVGQNNNNQKRSSSSPGTQWSTLSHYLHHRRWIWCIQGSPGLSLSLNSVARILSIITKMRLQEGFSFAHSSSGIFTFLLELDMEGRNCQLLPTTVDDESSDHPKNCACVVQYVLFPPHSTGSFGLKDSEDEATEESDILDSSDAQLEIVTECWVEPQIGVVGDSPHERRFFQGLDYPALAESFHPMDLDCISSLVTFEHLNLMCRQADRAGTATGDPEKSIPPSPGIQRRRDEFSPSTANGSWHDHFTPPNGWDRRTEEALKDDTITCVPFCFQLPRLLPKCSRAKLMFSTFVQEFKSPVRYSPSAADSVNELLFDLLTRQLSQLGLQEVILQESDCRELLKNLDLQAAADSPLKDNDFQNSKDPDTEVDSFNTPRSPRDINLSNPPSRPSLLTPLNISYRSGINVNEEKAEAAANNTKVQVPMWRCFVKSVSSSHILLVLLPASFQDLKLLMLNDEHLQMSHSPHLAKVKPDFTPQMEPYTNNEGSMESKSTNEEVAKHLTTDDDQMTSCSHSQSTSQPCSLGPTRTNSFAGQQRPRLASHSSVQTARIRAGSLDTAPLPHDQHNPPHPHQFQHQHVHASCSVGSADRRQSSKASNSLFGSGASYFRPVTSLPSFSSPVRSAPVFASLTLNVYVFDCPLTNLVSQLLSRGANPKVTLCQDHTFPNEEDISTSNSEDKDEDKEEVGQPPSEPVPDDPVSAGSINILSQYCAVVEALYCKCLGQALFTSLQQGQSIHSRDVEAAMNLCKETLLEVDITAFIQNICGHVKDFKMKAGVEVLRNRRQSSSSGEPLADEDAKWLFPLSLLRLHQPCANLKHLHKLIRTRFQEILCLSFKPVPSLFDYYFYCPPDHPISPAPTDMAAHNLSVGLDDNEVVEFRRSFDNDNSVSQTCSLTGGRSDSGSEPIDDVEWEEEGESEVPPVPLFLHLTATVRSKKNVTSQSLNALPTCLGDLMSILSGSSAVLDLKGLKITLDFLCLTFRSDPEELVPGHHNQRTTSFCSSSSGILDANNPSTLASQSELSEDEDAIPMDEDDRTESISRQLLHIPEGQRRPIKAALGEIEWMLRDEIVAFMLDSFPLPESTLIAVCLLYSYFSFFETPQTHSFVVQFQVVQHVQSSSHRPSCRRRIVPLHFVLNQQESSSRFLAEFKKMPIQGDVEHKNHSSVVLLTFVVLGHRLREEGSFFYLTESSSLTKFQGSLDPPLGSSSYSKTNADLTSNASASRSLIAQTSTDSCATGGLVVEEQSEEGGYNQTDYQLAENTIGELEIEAGKEGTAMIDSTITLVSNSEGDATADADCTDVRLEDVNMQSDSPLKKSSKRRFESGTTSIPGTRHSDSSSLVDSIRNTEDGYEGGSSDSEDECEWLKDLDMEKPKMPPFWLVLKVNEDAVVTYFHCRYELARPEELLQWRQIHEDLLNSITALGKLINQQMLLKDLHDTKLCNGLLEPETNDDIWHQDDLSHIKTSSYRNNSEHFHYGYQEQPSYLEATLKLQPGTFQCRQVWETHFPLHPRLKTGPGKLGTSKGVQQLRIVLSGFSVNNRNNMFVYQEDSGNVFYLRLNESSCISHRNPSDSISVSRYNTDEADGVAYSCSRRSSNWNVSGGLDEDSVDLQRRSGSFSERDSVGGGDQMSLGSISLNRSQQYQSQQHLMRREDCIQLKVHGITEAGQAIKGDLVRVLQNKLDDAVLEVLHSLLSRNSACKLTSDDVHFIQKPHEAPHIILQSTVQACAFPYLPALAYYLRQNLLGSVVYMPKYMDNYVGHHFQDYSALSPAPTSDVYLYNRPQGSGNRGIACIAFALVDGQGNPVSNLEWPRPITFVKMDGGVGPSSLNDFDEFISTNLFEKAPERKGPGPMAVMEFRIWERGHINLDVLKEKLESAIQHALWDVVLEYRLLPFPLCAMTDQDGMVVPQSMADGLPCSEPTTPVRRKWQLIQPIVPEEDVLAVDPRSRSVSFSGLPPNRPGIVSTTSHPLTGNSTTETKWRMRHTSGTSNANRERPLSPVSSLQDDHRSNSSPNTLAKQARLRATFALLLLGSVSSNTSTFRSSGPTSPIERFCERSMSTSSVTSSLTAGTLPIELDKFELGEQGLLHPVYFKLLESWFNLGLQKNVASVQVLKTNILAPLSVPTLLKAVIQIFSSSMTPELSMNIFASPSPGAPYAPCLPIPKCPKQGSMDRSTLDKTYILIGRNMAQWKESLSGEINLPDIQQENNGQVALKVQQSHQRFVSYIHFSQSNPCPKGVKLVQSQSGNFGSVSEVDKMNTSGEHGSLVSLLIPRQRLLWATVNSDQEWVMWMYNFNKDSYESLLNQCTKLVQWHNARWALLSSIVSQKLGLFHNQQCSGRVHAHQTLRNNPFLILSDMEALAKLHVPPVSRDYNANRKPNQSSLPHLAHLETFRDSKPTRLLSNTPYGNQGDLVTRHGTQWIDKRYSERREEMQRLLVLCPARSSGNNISITGDVIQLFKQVARIIHYCFTPLLFLPKWRLQVARTRDPNMSMATLSSTGEFLKYRPRHESGNSINSGRNSPSNSSPRQPRRPTDDHWHQSLCSAYLQEYVQYLHTLGFLQMEIKPFATKRGPKSALKTQRLAGEEAGRVRHVSHPSRMNGGPSPTSQPTSSDSNTLYFHKSHQGGILVCEVAIQEPFFYTKVYALEMSRLLHVGMGGVFPNVAHIASAQAHYTDRFLNECDHIKVLLHLHSFTYDFHLRTLNSFVSGRHYLLKPGFHLVSFLDDFTKYYNKAPNFARNQVVSNSLTLKDPATPGEQLFNYLLSHERRYGFHVLRMASSTNSDSDEATTEYVLAKQWPFKTIQREYGDLKHADDYDVTLLVSHESVNKDPMTIFIKFYVIMTSKREYYPRLLMEKKPGKFRTVSTATPVKAASAPPLEIIDRVIEDSASAADSTQVVQQKPASVDEPKISKSNMDLQLGDKERKTPSPELLSISNPEVSFVQRNENAIVDAPVPEENRTSPAGAAAVAAAAAAAAAAVKHTDMRSPMFIRQEVINYLGYYTKHEQDMQSMMSEQARKAEELIRAIVNQAKVHCRRDTLWQRLQQNPAAPSNNLTYFEFRELLTLSHAEPISSGEPQLVPLLNQPVSWYQGLAKLLLSRYPENHRYYSSADGKIQYVIVLHPKLPGTAMMLSCDVLADKAELNSLCQEMPSTEIDPSTAMDNGFNSRPLAMQGFIEDFVNLCAFHMWRGLLG</sequence>
<feature type="region of interest" description="Disordered" evidence="1">
    <location>
        <begin position="1398"/>
        <end position="1438"/>
    </location>
</feature>
<evidence type="ECO:0000256" key="1">
    <source>
        <dbReference type="SAM" id="MobiDB-lite"/>
    </source>
</evidence>
<dbReference type="InterPro" id="IPR033228">
    <property type="entry name" value="SZT2"/>
</dbReference>
<feature type="compositionally biased region" description="Low complexity" evidence="1">
    <location>
        <begin position="3249"/>
        <end position="3265"/>
    </location>
</feature>
<feature type="compositionally biased region" description="Basic and acidic residues" evidence="1">
    <location>
        <begin position="983"/>
        <end position="995"/>
    </location>
</feature>
<feature type="compositionally biased region" description="Polar residues" evidence="1">
    <location>
        <begin position="1220"/>
        <end position="1231"/>
    </location>
</feature>
<feature type="region of interest" description="Disordered" evidence="1">
    <location>
        <begin position="949"/>
        <end position="995"/>
    </location>
</feature>
<dbReference type="GO" id="GO:0005777">
    <property type="term" value="C:peroxisome"/>
    <property type="evidence" value="ECO:0007669"/>
    <property type="project" value="InterPro"/>
</dbReference>